<keyword evidence="1" id="KW-0472">Membrane</keyword>
<dbReference type="InterPro" id="IPR050927">
    <property type="entry name" value="TRPM"/>
</dbReference>
<gene>
    <name evidence="3" type="primary">Trpm</name>
    <name evidence="3" type="ORF">AWC38_SpisGene20767</name>
</gene>
<dbReference type="GO" id="GO:0005886">
    <property type="term" value="C:plasma membrane"/>
    <property type="evidence" value="ECO:0007669"/>
    <property type="project" value="TreeGrafter"/>
</dbReference>
<organism evidence="3 4">
    <name type="scientific">Stylophora pistillata</name>
    <name type="common">Smooth cauliflower coral</name>
    <dbReference type="NCBI Taxonomy" id="50429"/>
    <lineage>
        <taxon>Eukaryota</taxon>
        <taxon>Metazoa</taxon>
        <taxon>Cnidaria</taxon>
        <taxon>Anthozoa</taxon>
        <taxon>Hexacorallia</taxon>
        <taxon>Scleractinia</taxon>
        <taxon>Astrocoeniina</taxon>
        <taxon>Pocilloporidae</taxon>
        <taxon>Stylophora</taxon>
    </lineage>
</organism>
<name>A0A2B4RFI9_STYPI</name>
<protein>
    <submittedName>
        <fullName evidence="3">Transient receptor potential cation channel trpm</fullName>
    </submittedName>
</protein>
<reference evidence="4" key="1">
    <citation type="journal article" date="2017" name="bioRxiv">
        <title>Comparative analysis of the genomes of Stylophora pistillata and Acropora digitifera provides evidence for extensive differences between species of corals.</title>
        <authorList>
            <person name="Voolstra C.R."/>
            <person name="Li Y."/>
            <person name="Liew Y.J."/>
            <person name="Baumgarten S."/>
            <person name="Zoccola D."/>
            <person name="Flot J.-F."/>
            <person name="Tambutte S."/>
            <person name="Allemand D."/>
            <person name="Aranda M."/>
        </authorList>
    </citation>
    <scope>NUCLEOTIDE SEQUENCE [LARGE SCALE GENOMIC DNA]</scope>
</reference>
<dbReference type="GO" id="GO:0005525">
    <property type="term" value="F:GTP binding"/>
    <property type="evidence" value="ECO:0007669"/>
    <property type="project" value="InterPro"/>
</dbReference>
<dbReference type="Proteomes" id="UP000225706">
    <property type="component" value="Unassembled WGS sequence"/>
</dbReference>
<dbReference type="Pfam" id="PF00071">
    <property type="entry name" value="Ras"/>
    <property type="match status" value="1"/>
</dbReference>
<dbReference type="Gene3D" id="3.40.50.11960">
    <property type="match status" value="1"/>
</dbReference>
<keyword evidence="4" id="KW-1185">Reference proteome</keyword>
<keyword evidence="3" id="KW-0675">Receptor</keyword>
<evidence type="ECO:0000259" key="2">
    <source>
        <dbReference type="Pfam" id="PF18139"/>
    </source>
</evidence>
<keyword evidence="1" id="KW-0812">Transmembrane</keyword>
<dbReference type="GO" id="GO:0030001">
    <property type="term" value="P:metal ion transport"/>
    <property type="evidence" value="ECO:0007669"/>
    <property type="project" value="TreeGrafter"/>
</dbReference>
<evidence type="ECO:0000313" key="3">
    <source>
        <dbReference type="EMBL" id="PFX15032.1"/>
    </source>
</evidence>
<proteinExistence type="predicted"/>
<dbReference type="Pfam" id="PF18139">
    <property type="entry name" value="LSDAT_euk"/>
    <property type="match status" value="1"/>
</dbReference>
<dbReference type="STRING" id="50429.A0A2B4RFI9"/>
<evidence type="ECO:0000313" key="4">
    <source>
        <dbReference type="Proteomes" id="UP000225706"/>
    </source>
</evidence>
<feature type="transmembrane region" description="Helical" evidence="1">
    <location>
        <begin position="609"/>
        <end position="630"/>
    </location>
</feature>
<dbReference type="EMBL" id="LSMT01000695">
    <property type="protein sequence ID" value="PFX15032.1"/>
    <property type="molecule type" value="Genomic_DNA"/>
</dbReference>
<dbReference type="GO" id="GO:0005261">
    <property type="term" value="F:monoatomic cation channel activity"/>
    <property type="evidence" value="ECO:0007669"/>
    <property type="project" value="TreeGrafter"/>
</dbReference>
<dbReference type="PANTHER" id="PTHR13800">
    <property type="entry name" value="TRANSIENT RECEPTOR POTENTIAL CATION CHANNEL, SUBFAMILY M, MEMBER 6"/>
    <property type="match status" value="1"/>
</dbReference>
<dbReference type="PANTHER" id="PTHR13800:SF1">
    <property type="entry name" value="TRANSIENT RECEPTOR POTENTIAL CATION CHANNEL TRPM"/>
    <property type="match status" value="1"/>
</dbReference>
<dbReference type="GO" id="GO:0003924">
    <property type="term" value="F:GTPase activity"/>
    <property type="evidence" value="ECO:0007669"/>
    <property type="project" value="InterPro"/>
</dbReference>
<dbReference type="InterPro" id="IPR041491">
    <property type="entry name" value="TRPM_SLOG"/>
</dbReference>
<dbReference type="AlphaFoldDB" id="A0A2B4RFI9"/>
<comment type="caution">
    <text evidence="3">The sequence shown here is derived from an EMBL/GenBank/DDBJ whole genome shotgun (WGS) entry which is preliminary data.</text>
</comment>
<feature type="domain" description="TRPM SLOG" evidence="2">
    <location>
        <begin position="256"/>
        <end position="377"/>
    </location>
</feature>
<evidence type="ECO:0000256" key="1">
    <source>
        <dbReference type="SAM" id="Phobius"/>
    </source>
</evidence>
<dbReference type="OrthoDB" id="301415at2759"/>
<dbReference type="InterPro" id="IPR001806">
    <property type="entry name" value="Small_GTPase"/>
</dbReference>
<accession>A0A2B4RFI9</accession>
<sequence length="653" mass="73325">MCKTEISSPKEQSNGILSAYQWKIENKYYTADVQLCACSVSSIPPQCEFAANMNFQSVIIAFDLKEKSSFNKMKSWLPYIKKQDPSVLLLLNSGKGDSSEEISKSEVVKWCLDNSFEYIEMISEEEESEDEEDDFREKIGIDRVVEALQCAEWPNMKMQENSRGHKSSEENQQADVVLNNDEKLNSDQAAAAERPPADENTGRCCCGRLKQHHNGEALLSTGKAGDMWQVSKHSFTKPTNAYGELEFQGAGQVSRAKYIRVSQDTDPEMALRLLCKEWKLDLPKLLISVTGGAKNFVLHPRLKQVLRQGLLKAAQTTGAWIITGGTNTGVMRHVGEAVRGHTVMSRGAQLKDNTQQVHLIGIATWGIVDHRKTLVERTHGVPVVLLVLEGGPNTIRTVLESVGRSPAVPVVVAEGSGRAADILAYAHRFISQSSCDGDLQEMVDVVEHHQLFVKIEKAFPECDEEECLKIYENVLRCVGNKRYITIFSVNEDGMDIDRAILKALLNESTDSLGVKKRWMDASESPMVDPSLGRKLFDFYRAPITKFWGNVVLHSESKSLLKKFKEWGSCKWNLCDGCAILLFFVAAGFRLNPETLKIGHMLYCLDIMLWIIRVLDIFSFSKVLGPYVVMIGRMRIKTTQRSTHLVLMHLVEHS</sequence>
<keyword evidence="1" id="KW-1133">Transmembrane helix</keyword>